<evidence type="ECO:0000256" key="5">
    <source>
        <dbReference type="ARBA" id="ARBA00022989"/>
    </source>
</evidence>
<keyword evidence="3" id="KW-1003">Cell membrane</keyword>
<reference evidence="8 9" key="1">
    <citation type="submission" date="2018-06" db="EMBL/GenBank/DDBJ databases">
        <title>Genomic Encyclopedia of Archaeal and Bacterial Type Strains, Phase II (KMG-II): from individual species to whole genera.</title>
        <authorList>
            <person name="Goeker M."/>
        </authorList>
    </citation>
    <scope>NUCLEOTIDE SEQUENCE [LARGE SCALE GENOMIC DNA]</scope>
    <source>
        <strain evidence="8 9">DSM 23857</strain>
    </source>
</reference>
<evidence type="ECO:0000256" key="2">
    <source>
        <dbReference type="ARBA" id="ARBA00006679"/>
    </source>
</evidence>
<dbReference type="EMBL" id="QLLL01000007">
    <property type="protein sequence ID" value="RAJ01665.1"/>
    <property type="molecule type" value="Genomic_DNA"/>
</dbReference>
<sequence length="145" mass="16244">MKPATPLARFLVWLQDWPLLFMRLVLAYGFFTPAKTKWSDISSIGAWFQQLGIPLPMLNAYLAAGTEALGVVLLTLGLATRIISIPLMVVMCVAIRTVHWSNGFDAGNNGFEIPLYYLIMLFTLLVYGPGKMSVDHLIQRNKQSR</sequence>
<dbReference type="Proteomes" id="UP000249547">
    <property type="component" value="Unassembled WGS sequence"/>
</dbReference>
<evidence type="ECO:0000256" key="3">
    <source>
        <dbReference type="ARBA" id="ARBA00022475"/>
    </source>
</evidence>
<comment type="subcellular location">
    <subcellularLocation>
        <location evidence="1">Cell membrane</location>
        <topology evidence="1">Multi-pass membrane protein</topology>
    </subcellularLocation>
</comment>
<accession>A0A327QCG2</accession>
<evidence type="ECO:0000256" key="7">
    <source>
        <dbReference type="SAM" id="Phobius"/>
    </source>
</evidence>
<feature type="transmembrane region" description="Helical" evidence="7">
    <location>
        <begin position="12"/>
        <end position="31"/>
    </location>
</feature>
<feature type="transmembrane region" description="Helical" evidence="7">
    <location>
        <begin position="113"/>
        <end position="130"/>
    </location>
</feature>
<dbReference type="OrthoDB" id="1122432at2"/>
<protein>
    <submittedName>
        <fullName evidence="8">Putative oxidoreductase</fullName>
    </submittedName>
</protein>
<evidence type="ECO:0000256" key="6">
    <source>
        <dbReference type="ARBA" id="ARBA00023136"/>
    </source>
</evidence>
<dbReference type="RefSeq" id="WP_111599364.1">
    <property type="nucleotide sequence ID" value="NZ_QLLL01000007.1"/>
</dbReference>
<dbReference type="AlphaFoldDB" id="A0A327QCG2"/>
<evidence type="ECO:0000256" key="1">
    <source>
        <dbReference type="ARBA" id="ARBA00004651"/>
    </source>
</evidence>
<proteinExistence type="inferred from homology"/>
<gene>
    <name evidence="8" type="ORF">LX64_03883</name>
</gene>
<dbReference type="InterPro" id="IPR051907">
    <property type="entry name" value="DoxX-like_oxidoreductase"/>
</dbReference>
<evidence type="ECO:0000313" key="8">
    <source>
        <dbReference type="EMBL" id="RAJ01665.1"/>
    </source>
</evidence>
<keyword evidence="5 7" id="KW-1133">Transmembrane helix</keyword>
<keyword evidence="4 7" id="KW-0812">Transmembrane</keyword>
<dbReference type="PANTHER" id="PTHR33452:SF19">
    <property type="entry name" value="DOXX FAMILY PROTEIN"/>
    <property type="match status" value="1"/>
</dbReference>
<comment type="caution">
    <text evidence="8">The sequence shown here is derived from an EMBL/GenBank/DDBJ whole genome shotgun (WGS) entry which is preliminary data.</text>
</comment>
<dbReference type="PANTHER" id="PTHR33452">
    <property type="entry name" value="OXIDOREDUCTASE CATD-RELATED"/>
    <property type="match status" value="1"/>
</dbReference>
<comment type="similarity">
    <text evidence="2">Belongs to the DoxX family.</text>
</comment>
<evidence type="ECO:0000313" key="9">
    <source>
        <dbReference type="Proteomes" id="UP000249547"/>
    </source>
</evidence>
<keyword evidence="6 7" id="KW-0472">Membrane</keyword>
<evidence type="ECO:0000256" key="4">
    <source>
        <dbReference type="ARBA" id="ARBA00022692"/>
    </source>
</evidence>
<dbReference type="InterPro" id="IPR032808">
    <property type="entry name" value="DoxX"/>
</dbReference>
<name>A0A327QCG2_9BACT</name>
<keyword evidence="9" id="KW-1185">Reference proteome</keyword>
<dbReference type="Pfam" id="PF07681">
    <property type="entry name" value="DoxX"/>
    <property type="match status" value="1"/>
</dbReference>
<organism evidence="8 9">
    <name type="scientific">Chitinophaga skermanii</name>
    <dbReference type="NCBI Taxonomy" id="331697"/>
    <lineage>
        <taxon>Bacteria</taxon>
        <taxon>Pseudomonadati</taxon>
        <taxon>Bacteroidota</taxon>
        <taxon>Chitinophagia</taxon>
        <taxon>Chitinophagales</taxon>
        <taxon>Chitinophagaceae</taxon>
        <taxon>Chitinophaga</taxon>
    </lineage>
</organism>
<dbReference type="GO" id="GO:0005886">
    <property type="term" value="C:plasma membrane"/>
    <property type="evidence" value="ECO:0007669"/>
    <property type="project" value="UniProtKB-SubCell"/>
</dbReference>